<keyword evidence="4" id="KW-0256">Endoplasmic reticulum</keyword>
<dbReference type="AlphaFoldDB" id="A0AA38CMJ1"/>
<dbReference type="GO" id="GO:0005783">
    <property type="term" value="C:endoplasmic reticulum"/>
    <property type="evidence" value="ECO:0007669"/>
    <property type="project" value="UniProtKB-SubCell"/>
</dbReference>
<dbReference type="EMBL" id="JAHRHJ020000009">
    <property type="protein sequence ID" value="KAH9300337.1"/>
    <property type="molecule type" value="Genomic_DNA"/>
</dbReference>
<comment type="caution">
    <text evidence="8">The sequence shown here is derived from an EMBL/GenBank/DDBJ whole genome shotgun (WGS) entry which is preliminary data.</text>
</comment>
<dbReference type="PANTHER" id="PTHR12447">
    <property type="entry name" value="ANKYRIN REPEAT DOMAIN-CONTAINING PROTEIN 13"/>
    <property type="match status" value="1"/>
</dbReference>
<keyword evidence="9" id="KW-1185">Reference proteome</keyword>
<reference evidence="8 9" key="1">
    <citation type="journal article" date="2021" name="Nat. Plants">
        <title>The Taxus genome provides insights into paclitaxel biosynthesis.</title>
        <authorList>
            <person name="Xiong X."/>
            <person name="Gou J."/>
            <person name="Liao Q."/>
            <person name="Li Y."/>
            <person name="Zhou Q."/>
            <person name="Bi G."/>
            <person name="Li C."/>
            <person name="Du R."/>
            <person name="Wang X."/>
            <person name="Sun T."/>
            <person name="Guo L."/>
            <person name="Liang H."/>
            <person name="Lu P."/>
            <person name="Wu Y."/>
            <person name="Zhang Z."/>
            <person name="Ro D.K."/>
            <person name="Shang Y."/>
            <person name="Huang S."/>
            <person name="Yan J."/>
        </authorList>
    </citation>
    <scope>NUCLEOTIDE SEQUENCE [LARGE SCALE GENOMIC DNA]</scope>
    <source>
        <strain evidence="8">Ta-2019</strain>
    </source>
</reference>
<proteinExistence type="predicted"/>
<gene>
    <name evidence="8" type="ORF">KI387_011920</name>
</gene>
<evidence type="ECO:0000313" key="8">
    <source>
        <dbReference type="EMBL" id="KAH9300337.1"/>
    </source>
</evidence>
<evidence type="ECO:0000256" key="2">
    <source>
        <dbReference type="ARBA" id="ARBA00004308"/>
    </source>
</evidence>
<evidence type="ECO:0000256" key="6">
    <source>
        <dbReference type="ARBA" id="ARBA00023136"/>
    </source>
</evidence>
<keyword evidence="5" id="KW-0040">ANK repeat</keyword>
<feature type="domain" description="Ankyrin repeat" evidence="7">
    <location>
        <begin position="21"/>
        <end position="111"/>
    </location>
</feature>
<keyword evidence="6" id="KW-0472">Membrane</keyword>
<feature type="non-terminal residue" evidence="8">
    <location>
        <position position="131"/>
    </location>
</feature>
<evidence type="ECO:0000313" key="9">
    <source>
        <dbReference type="Proteomes" id="UP000824469"/>
    </source>
</evidence>
<name>A0AA38CMJ1_TAXCH</name>
<evidence type="ECO:0000256" key="1">
    <source>
        <dbReference type="ARBA" id="ARBA00004240"/>
    </source>
</evidence>
<accession>A0AA38CMJ1</accession>
<evidence type="ECO:0000256" key="5">
    <source>
        <dbReference type="ARBA" id="ARBA00023043"/>
    </source>
</evidence>
<comment type="subcellular location">
    <subcellularLocation>
        <location evidence="2">Endomembrane system</location>
    </subcellularLocation>
    <subcellularLocation>
        <location evidence="1">Endoplasmic reticulum</location>
    </subcellularLocation>
</comment>
<dbReference type="Proteomes" id="UP000824469">
    <property type="component" value="Unassembled WGS sequence"/>
</dbReference>
<dbReference type="InterPro" id="IPR021832">
    <property type="entry name" value="ANKRD13"/>
</dbReference>
<dbReference type="PANTHER" id="PTHR12447:SF25">
    <property type="entry name" value="ANKYRIN REPEAT DOMAIN-CONTAINING PROTEIN 13C"/>
    <property type="match status" value="1"/>
</dbReference>
<dbReference type="Pfam" id="PF11904">
    <property type="entry name" value="ANKRD13_C"/>
    <property type="match status" value="1"/>
</dbReference>
<evidence type="ECO:0000256" key="3">
    <source>
        <dbReference type="ARBA" id="ARBA00022737"/>
    </source>
</evidence>
<dbReference type="InterPro" id="IPR055285">
    <property type="entry name" value="ANKRD13_C"/>
</dbReference>
<sequence length="131" mass="14941">MENREGIDAKDSDICPDLNLQVAIPIVPTIRVVVTFSKFEELQSSEEFSTPVSSPVFFQDVKGKDVEPPKSSSSWISWLKGSEQQSVSQLTCLEDHLDVDSDPFHIPSDYNWVGMNEKKRRMKSRKSKHKK</sequence>
<evidence type="ECO:0000256" key="4">
    <source>
        <dbReference type="ARBA" id="ARBA00022824"/>
    </source>
</evidence>
<keyword evidence="3" id="KW-0677">Repeat</keyword>
<evidence type="ECO:0000259" key="7">
    <source>
        <dbReference type="Pfam" id="PF11904"/>
    </source>
</evidence>
<organism evidence="8 9">
    <name type="scientific">Taxus chinensis</name>
    <name type="common">Chinese yew</name>
    <name type="synonym">Taxus wallichiana var. chinensis</name>
    <dbReference type="NCBI Taxonomy" id="29808"/>
    <lineage>
        <taxon>Eukaryota</taxon>
        <taxon>Viridiplantae</taxon>
        <taxon>Streptophyta</taxon>
        <taxon>Embryophyta</taxon>
        <taxon>Tracheophyta</taxon>
        <taxon>Spermatophyta</taxon>
        <taxon>Pinopsida</taxon>
        <taxon>Pinidae</taxon>
        <taxon>Conifers II</taxon>
        <taxon>Cupressales</taxon>
        <taxon>Taxaceae</taxon>
        <taxon>Taxus</taxon>
    </lineage>
</organism>
<protein>
    <recommendedName>
        <fullName evidence="7">Ankyrin repeat domain-containing protein</fullName>
    </recommendedName>
</protein>
<dbReference type="OMA" id="AKDSDIC"/>